<keyword evidence="3" id="KW-1185">Reference proteome</keyword>
<feature type="domain" description="VOC" evidence="1">
    <location>
        <begin position="27"/>
        <end position="142"/>
    </location>
</feature>
<organism evidence="2 3">
    <name type="scientific">Sanguibacter antarcticus</name>
    <dbReference type="NCBI Taxonomy" id="372484"/>
    <lineage>
        <taxon>Bacteria</taxon>
        <taxon>Bacillati</taxon>
        <taxon>Actinomycetota</taxon>
        <taxon>Actinomycetes</taxon>
        <taxon>Micrococcales</taxon>
        <taxon>Sanguibacteraceae</taxon>
        <taxon>Sanguibacter</taxon>
    </lineage>
</organism>
<dbReference type="Proteomes" id="UP000225548">
    <property type="component" value="Unassembled WGS sequence"/>
</dbReference>
<name>A0A2A9E8I4_9MICO</name>
<dbReference type="EMBL" id="PDJG01000001">
    <property type="protein sequence ID" value="PFG35174.1"/>
    <property type="molecule type" value="Genomic_DNA"/>
</dbReference>
<proteinExistence type="predicted"/>
<dbReference type="InterPro" id="IPR029068">
    <property type="entry name" value="Glyas_Bleomycin-R_OHBP_Dase"/>
</dbReference>
<evidence type="ECO:0000313" key="3">
    <source>
        <dbReference type="Proteomes" id="UP000225548"/>
    </source>
</evidence>
<dbReference type="GO" id="GO:0016829">
    <property type="term" value="F:lyase activity"/>
    <property type="evidence" value="ECO:0007669"/>
    <property type="project" value="UniProtKB-KW"/>
</dbReference>
<accession>A0A2A9E8I4</accession>
<dbReference type="InterPro" id="IPR037523">
    <property type="entry name" value="VOC_core"/>
</dbReference>
<dbReference type="Pfam" id="PF00903">
    <property type="entry name" value="Glyoxalase"/>
    <property type="match status" value="1"/>
</dbReference>
<gene>
    <name evidence="2" type="ORF">ATL42_3112</name>
</gene>
<evidence type="ECO:0000259" key="1">
    <source>
        <dbReference type="PROSITE" id="PS51819"/>
    </source>
</evidence>
<protein>
    <submittedName>
        <fullName evidence="2">Putative enzyme related to lactoylglutathione lyase</fullName>
    </submittedName>
</protein>
<comment type="caution">
    <text evidence="2">The sequence shown here is derived from an EMBL/GenBank/DDBJ whole genome shotgun (WGS) entry which is preliminary data.</text>
</comment>
<evidence type="ECO:0000313" key="2">
    <source>
        <dbReference type="EMBL" id="PFG35174.1"/>
    </source>
</evidence>
<reference evidence="2 3" key="1">
    <citation type="submission" date="2017-10" db="EMBL/GenBank/DDBJ databases">
        <title>Sequencing the genomes of 1000 actinobacteria strains.</title>
        <authorList>
            <person name="Klenk H.-P."/>
        </authorList>
    </citation>
    <scope>NUCLEOTIDE SEQUENCE [LARGE SCALE GENOMIC DNA]</scope>
    <source>
        <strain evidence="2 3">DSM 18966</strain>
    </source>
</reference>
<dbReference type="CDD" id="cd06587">
    <property type="entry name" value="VOC"/>
    <property type="match status" value="1"/>
</dbReference>
<dbReference type="InterPro" id="IPR004360">
    <property type="entry name" value="Glyas_Fos-R_dOase_dom"/>
</dbReference>
<dbReference type="PROSITE" id="PS51819">
    <property type="entry name" value="VOC"/>
    <property type="match status" value="1"/>
</dbReference>
<dbReference type="AlphaFoldDB" id="A0A2A9E8I4"/>
<dbReference type="SUPFAM" id="SSF54593">
    <property type="entry name" value="Glyoxalase/Bleomycin resistance protein/Dihydroxybiphenyl dioxygenase"/>
    <property type="match status" value="1"/>
</dbReference>
<sequence length="143" mass="15133">MLMERGRSTASIETRSALDASLRRYPSEDSISLQVRDLPASAAFYEKHLGFARQAGPPHAVVFDTTPAAFAVRAPLPGVDLDAVPQLGLGVGVWLHAPDAQGVHDALVADGVPITSAPVDGPFGRTFTFADPDGYQITLHSRA</sequence>
<keyword evidence="2" id="KW-0456">Lyase</keyword>
<dbReference type="Gene3D" id="3.10.180.10">
    <property type="entry name" value="2,3-Dihydroxybiphenyl 1,2-Dioxygenase, domain 1"/>
    <property type="match status" value="1"/>
</dbReference>